<evidence type="ECO:0000256" key="5">
    <source>
        <dbReference type="ARBA" id="ARBA00022856"/>
    </source>
</evidence>
<evidence type="ECO:0000313" key="12">
    <source>
        <dbReference type="Proteomes" id="UP001172102"/>
    </source>
</evidence>
<evidence type="ECO:0000256" key="3">
    <source>
        <dbReference type="ARBA" id="ARBA00022448"/>
    </source>
</evidence>
<evidence type="ECO:0000256" key="9">
    <source>
        <dbReference type="SAM" id="MobiDB-lite"/>
    </source>
</evidence>
<evidence type="ECO:0000256" key="8">
    <source>
        <dbReference type="ARBA" id="ARBA00023136"/>
    </source>
</evidence>
<feature type="transmembrane region" description="Helical" evidence="10">
    <location>
        <begin position="469"/>
        <end position="494"/>
    </location>
</feature>
<dbReference type="GO" id="GO:0015031">
    <property type="term" value="P:protein transport"/>
    <property type="evidence" value="ECO:0007669"/>
    <property type="project" value="UniProtKB-KW"/>
</dbReference>
<feature type="transmembrane region" description="Helical" evidence="10">
    <location>
        <begin position="445"/>
        <end position="463"/>
    </location>
</feature>
<evidence type="ECO:0000256" key="2">
    <source>
        <dbReference type="ARBA" id="ARBA00008807"/>
    </source>
</evidence>
<feature type="transmembrane region" description="Helical" evidence="10">
    <location>
        <begin position="385"/>
        <end position="405"/>
    </location>
</feature>
<keyword evidence="5" id="KW-0571">Peptide transport</keyword>
<gene>
    <name evidence="11" type="ORF">B0H67DRAFT_544219</name>
</gene>
<feature type="transmembrane region" description="Helical" evidence="10">
    <location>
        <begin position="709"/>
        <end position="731"/>
    </location>
</feature>
<dbReference type="InterPro" id="IPR004813">
    <property type="entry name" value="OPT"/>
</dbReference>
<comment type="caution">
    <text evidence="11">The sequence shown here is derived from an EMBL/GenBank/DDBJ whole genome shotgun (WGS) entry which is preliminary data.</text>
</comment>
<keyword evidence="8 10" id="KW-0472">Membrane</keyword>
<feature type="compositionally biased region" description="Acidic residues" evidence="9">
    <location>
        <begin position="1"/>
        <end position="11"/>
    </location>
</feature>
<dbReference type="Proteomes" id="UP001172102">
    <property type="component" value="Unassembled WGS sequence"/>
</dbReference>
<evidence type="ECO:0000256" key="6">
    <source>
        <dbReference type="ARBA" id="ARBA00022927"/>
    </source>
</evidence>
<comment type="similarity">
    <text evidence="2">Belongs to the oligopeptide OPT transporter family.</text>
</comment>
<dbReference type="InterPro" id="IPR004648">
    <property type="entry name" value="Oligpept_transpt"/>
</dbReference>
<protein>
    <submittedName>
        <fullName evidence="11">Isp4 protein</fullName>
    </submittedName>
</protein>
<dbReference type="GO" id="GO:0016020">
    <property type="term" value="C:membrane"/>
    <property type="evidence" value="ECO:0007669"/>
    <property type="project" value="UniProtKB-SubCell"/>
</dbReference>
<dbReference type="EMBL" id="JAUKUA010000006">
    <property type="protein sequence ID" value="KAK0708465.1"/>
    <property type="molecule type" value="Genomic_DNA"/>
</dbReference>
<keyword evidence="3" id="KW-0813">Transport</keyword>
<keyword evidence="7 10" id="KW-1133">Transmembrane helix</keyword>
<feature type="transmembrane region" description="Helical" evidence="10">
    <location>
        <begin position="603"/>
        <end position="619"/>
    </location>
</feature>
<name>A0AA40A377_9PEZI</name>
<proteinExistence type="inferred from homology"/>
<comment type="subcellular location">
    <subcellularLocation>
        <location evidence="1">Membrane</location>
        <topology evidence="1">Multi-pass membrane protein</topology>
    </subcellularLocation>
</comment>
<dbReference type="AlphaFoldDB" id="A0AA40A377"/>
<keyword evidence="6" id="KW-0653">Protein transport</keyword>
<dbReference type="GO" id="GO:0035673">
    <property type="term" value="F:oligopeptide transmembrane transporter activity"/>
    <property type="evidence" value="ECO:0007669"/>
    <property type="project" value="InterPro"/>
</dbReference>
<evidence type="ECO:0000256" key="4">
    <source>
        <dbReference type="ARBA" id="ARBA00022692"/>
    </source>
</evidence>
<feature type="transmembrane region" description="Helical" evidence="10">
    <location>
        <begin position="625"/>
        <end position="645"/>
    </location>
</feature>
<feature type="region of interest" description="Disordered" evidence="9">
    <location>
        <begin position="1"/>
        <end position="54"/>
    </location>
</feature>
<feature type="transmembrane region" description="Helical" evidence="10">
    <location>
        <begin position="316"/>
        <end position="333"/>
    </location>
</feature>
<keyword evidence="12" id="KW-1185">Reference proteome</keyword>
<feature type="transmembrane region" description="Helical" evidence="10">
    <location>
        <begin position="259"/>
        <end position="279"/>
    </location>
</feature>
<evidence type="ECO:0000313" key="11">
    <source>
        <dbReference type="EMBL" id="KAK0708465.1"/>
    </source>
</evidence>
<evidence type="ECO:0000256" key="1">
    <source>
        <dbReference type="ARBA" id="ARBA00004141"/>
    </source>
</evidence>
<keyword evidence="4 10" id="KW-0812">Transmembrane</keyword>
<evidence type="ECO:0000256" key="7">
    <source>
        <dbReference type="ARBA" id="ARBA00022989"/>
    </source>
</evidence>
<feature type="transmembrane region" description="Helical" evidence="10">
    <location>
        <begin position="679"/>
        <end position="697"/>
    </location>
</feature>
<dbReference type="Pfam" id="PF03169">
    <property type="entry name" value="OPT"/>
    <property type="match status" value="1"/>
</dbReference>
<organism evidence="11 12">
    <name type="scientific">Lasiosphaeris hirsuta</name>
    <dbReference type="NCBI Taxonomy" id="260670"/>
    <lineage>
        <taxon>Eukaryota</taxon>
        <taxon>Fungi</taxon>
        <taxon>Dikarya</taxon>
        <taxon>Ascomycota</taxon>
        <taxon>Pezizomycotina</taxon>
        <taxon>Sordariomycetes</taxon>
        <taxon>Sordariomycetidae</taxon>
        <taxon>Sordariales</taxon>
        <taxon>Lasiosphaeriaceae</taxon>
        <taxon>Lasiosphaeris</taxon>
    </lineage>
</organism>
<accession>A0AA40A377</accession>
<dbReference type="NCBIfam" id="TIGR00728">
    <property type="entry name" value="OPT_sfam"/>
    <property type="match status" value="1"/>
</dbReference>
<sequence length="759" mass="83799">MSCDSSSDDDLDSLRSSFQLDEGSTSTSAPVEEAKSLLKHHHPAPLPDDHDQGIDPRLRDYPIPLVAQTVDLENDETEPLLTIRFWILSTFWVTIGCSISSIYYFKPYTVRLSGYVVQLLSHSMGRAMASSPLSRLNPGPWGPKEHALVVAAYWGSTYTAYGLGPLSALELYYGRRMSAPWAILFLAATQLTGYGFAGLYRSVLVYPPAMYYPGVLPNVALFRAMHRGGTTKGYPPLRFFWLVAAAAFAYQWLPGVAVPLLASLPLLCYLGAGDWRAFLLGSGRHGFGLLDVSLDWNYASFLSPLYTPLWANANRFAGAAVAIWLVYPLAYFLDVGGARMFAPMSSGTWDARGERYDIARILTPAFELNRTALEEYSLPHWSFSYAMHFFWGFAASTGVLAYALLFHGRKAWESMTAGNGSSLADESDRDPYLALTAHLPRVPHWWYGALLAACLCAATAQLYGGEMQLPWWGLLLVVSVSAVFTLPSGILFGFTNIQIGMDYLAELLAGFLFPGKPMAVLASTVYGRQVLEQCLNLASDIKFAFYMKIPERALFVAQVYGTVLGPIVNWACMRLIIDSQGERLKGEDPSGAVEWKALRTKNFYSLSVIWGVLGPRAFFGPDSAYRWVCYGFLFGPLAIIAVWLVHRARPGWHVDELVNPVVMFSGAALFPVYPTTNLTSSMAVAVVCMGYVYRYHAEWFSKYNYLLGAGLDCGTQLVQVAVILVVGLLGLRMPNWWGNDGVAVDRCFPPADLPPNALN</sequence>
<dbReference type="PANTHER" id="PTHR22601">
    <property type="entry name" value="ISP4 LIKE PROTEIN"/>
    <property type="match status" value="1"/>
</dbReference>
<reference evidence="11" key="1">
    <citation type="submission" date="2023-06" db="EMBL/GenBank/DDBJ databases">
        <title>Genome-scale phylogeny and comparative genomics of the fungal order Sordariales.</title>
        <authorList>
            <consortium name="Lawrence Berkeley National Laboratory"/>
            <person name="Hensen N."/>
            <person name="Bonometti L."/>
            <person name="Westerberg I."/>
            <person name="Brannstrom I.O."/>
            <person name="Guillou S."/>
            <person name="Cros-Aarteil S."/>
            <person name="Calhoun S."/>
            <person name="Haridas S."/>
            <person name="Kuo A."/>
            <person name="Mondo S."/>
            <person name="Pangilinan J."/>
            <person name="Riley R."/>
            <person name="Labutti K."/>
            <person name="Andreopoulos B."/>
            <person name="Lipzen A."/>
            <person name="Chen C."/>
            <person name="Yanf M."/>
            <person name="Daum C."/>
            <person name="Ng V."/>
            <person name="Clum A."/>
            <person name="Steindorff A."/>
            <person name="Ohm R."/>
            <person name="Martin F."/>
            <person name="Silar P."/>
            <person name="Natvig D."/>
            <person name="Lalanne C."/>
            <person name="Gautier V."/>
            <person name="Ament-Velasquez S.L."/>
            <person name="Kruys A."/>
            <person name="Hutchinson M.I."/>
            <person name="Powell A.J."/>
            <person name="Barry K."/>
            <person name="Miller A.N."/>
            <person name="Grigoriev I.V."/>
            <person name="Debuchy R."/>
            <person name="Gladieux P."/>
            <person name="Thoren M.H."/>
            <person name="Johannesson H."/>
        </authorList>
    </citation>
    <scope>NUCLEOTIDE SEQUENCE</scope>
    <source>
        <strain evidence="11">SMH4607-1</strain>
    </source>
</reference>
<evidence type="ECO:0000256" key="10">
    <source>
        <dbReference type="SAM" id="Phobius"/>
    </source>
</evidence>
<feature type="transmembrane region" description="Helical" evidence="10">
    <location>
        <begin position="179"/>
        <end position="197"/>
    </location>
</feature>
<feature type="transmembrane region" description="Helical" evidence="10">
    <location>
        <begin position="83"/>
        <end position="105"/>
    </location>
</feature>